<dbReference type="AlphaFoldDB" id="A0A8H4QQY6"/>
<gene>
    <name evidence="2" type="ORF">D9613_003012</name>
</gene>
<feature type="compositionally biased region" description="Polar residues" evidence="1">
    <location>
        <begin position="1"/>
        <end position="14"/>
    </location>
</feature>
<feature type="compositionally biased region" description="Polar residues" evidence="1">
    <location>
        <begin position="24"/>
        <end position="48"/>
    </location>
</feature>
<dbReference type="EMBL" id="JAACJL010000044">
    <property type="protein sequence ID" value="KAF4615276.1"/>
    <property type="molecule type" value="Genomic_DNA"/>
</dbReference>
<keyword evidence="3" id="KW-1185">Reference proteome</keyword>
<evidence type="ECO:0000313" key="2">
    <source>
        <dbReference type="EMBL" id="KAF4615276.1"/>
    </source>
</evidence>
<sequence length="123" mass="12574">MSINDQTMLSQTGKGSDIYPGVANPTSSASGTTNPIMANFVDNPTTPSVGAGAGSDFNGHEDAKRSLQNPAGVVEARPGIIEYSNVAPLDKDDKGGAASRFPGVEEKSEPGLVARVVDTVLGK</sequence>
<evidence type="ECO:0000256" key="1">
    <source>
        <dbReference type="SAM" id="MobiDB-lite"/>
    </source>
</evidence>
<comment type="caution">
    <text evidence="2">The sequence shown here is derived from an EMBL/GenBank/DDBJ whole genome shotgun (WGS) entry which is preliminary data.</text>
</comment>
<accession>A0A8H4QQY6</accession>
<reference evidence="2 3" key="1">
    <citation type="submission" date="2019-12" db="EMBL/GenBank/DDBJ databases">
        <authorList>
            <person name="Floudas D."/>
            <person name="Bentzer J."/>
            <person name="Ahren D."/>
            <person name="Johansson T."/>
            <person name="Persson P."/>
            <person name="Tunlid A."/>
        </authorList>
    </citation>
    <scope>NUCLEOTIDE SEQUENCE [LARGE SCALE GENOMIC DNA]</scope>
    <source>
        <strain evidence="2 3">CBS 102.39</strain>
    </source>
</reference>
<name>A0A8H4QQY6_9AGAR</name>
<feature type="region of interest" description="Disordered" evidence="1">
    <location>
        <begin position="1"/>
        <end position="71"/>
    </location>
</feature>
<evidence type="ECO:0000313" key="3">
    <source>
        <dbReference type="Proteomes" id="UP000521872"/>
    </source>
</evidence>
<organism evidence="2 3">
    <name type="scientific">Agrocybe pediades</name>
    <dbReference type="NCBI Taxonomy" id="84607"/>
    <lineage>
        <taxon>Eukaryota</taxon>
        <taxon>Fungi</taxon>
        <taxon>Dikarya</taxon>
        <taxon>Basidiomycota</taxon>
        <taxon>Agaricomycotina</taxon>
        <taxon>Agaricomycetes</taxon>
        <taxon>Agaricomycetidae</taxon>
        <taxon>Agaricales</taxon>
        <taxon>Agaricineae</taxon>
        <taxon>Strophariaceae</taxon>
        <taxon>Agrocybe</taxon>
    </lineage>
</organism>
<proteinExistence type="predicted"/>
<dbReference type="Proteomes" id="UP000521872">
    <property type="component" value="Unassembled WGS sequence"/>
</dbReference>
<protein>
    <submittedName>
        <fullName evidence="2">Uncharacterized protein</fullName>
    </submittedName>
</protein>